<name>A0A914RJ97_PAREQ</name>
<organism evidence="1 2">
    <name type="scientific">Parascaris equorum</name>
    <name type="common">Equine roundworm</name>
    <dbReference type="NCBI Taxonomy" id="6256"/>
    <lineage>
        <taxon>Eukaryota</taxon>
        <taxon>Metazoa</taxon>
        <taxon>Ecdysozoa</taxon>
        <taxon>Nematoda</taxon>
        <taxon>Chromadorea</taxon>
        <taxon>Rhabditida</taxon>
        <taxon>Spirurina</taxon>
        <taxon>Ascaridomorpha</taxon>
        <taxon>Ascaridoidea</taxon>
        <taxon>Ascarididae</taxon>
        <taxon>Parascaris</taxon>
    </lineage>
</organism>
<evidence type="ECO:0000313" key="2">
    <source>
        <dbReference type="WBParaSite" id="PEQ_0000653701-mRNA-1"/>
    </source>
</evidence>
<evidence type="ECO:0000313" key="1">
    <source>
        <dbReference type="Proteomes" id="UP000887564"/>
    </source>
</evidence>
<proteinExistence type="predicted"/>
<dbReference type="Proteomes" id="UP000887564">
    <property type="component" value="Unplaced"/>
</dbReference>
<dbReference type="AlphaFoldDB" id="A0A914RJ97"/>
<accession>A0A914RJ97</accession>
<keyword evidence="1" id="KW-1185">Reference proteome</keyword>
<protein>
    <submittedName>
        <fullName evidence="2">Uncharacterized protein</fullName>
    </submittedName>
</protein>
<sequence length="35" mass="4059">MVEGYKPVRLADFRDAYPRLPLFNPYYLGVLSAIL</sequence>
<dbReference type="WBParaSite" id="PEQ_0000653701-mRNA-1">
    <property type="protein sequence ID" value="PEQ_0000653701-mRNA-1"/>
    <property type="gene ID" value="PEQ_0000653701"/>
</dbReference>
<reference evidence="2" key="1">
    <citation type="submission" date="2022-11" db="UniProtKB">
        <authorList>
            <consortium name="WormBaseParasite"/>
        </authorList>
    </citation>
    <scope>IDENTIFICATION</scope>
</reference>